<name>K1DUW4_9MICO</name>
<dbReference type="PATRIC" id="fig|1210046.3.peg.2656"/>
<dbReference type="EMBL" id="PIPF01000007">
    <property type="protein sequence ID" value="RWU83830.1"/>
    <property type="molecule type" value="Genomic_DNA"/>
</dbReference>
<dbReference type="CDD" id="cd08946">
    <property type="entry name" value="SDR_e"/>
    <property type="match status" value="1"/>
</dbReference>
<dbReference type="eggNOG" id="COG0451">
    <property type="taxonomic scope" value="Bacteria"/>
</dbReference>
<dbReference type="SUPFAM" id="SSF51735">
    <property type="entry name" value="NAD(P)-binding Rossmann-fold domains"/>
    <property type="match status" value="1"/>
</dbReference>
<dbReference type="InterPro" id="IPR036291">
    <property type="entry name" value="NAD(P)-bd_dom_sf"/>
</dbReference>
<accession>K1DUW4</accession>
<dbReference type="OrthoDB" id="9795501at2"/>
<evidence type="ECO:0000313" key="5">
    <source>
        <dbReference type="EMBL" id="EKA60245.1"/>
    </source>
</evidence>
<feature type="region of interest" description="Disordered" evidence="3">
    <location>
        <begin position="233"/>
        <end position="258"/>
    </location>
</feature>
<dbReference type="InterPro" id="IPR001509">
    <property type="entry name" value="Epimerase_deHydtase"/>
</dbReference>
<dbReference type="PANTHER" id="PTHR43103">
    <property type="entry name" value="NUCLEOSIDE-DIPHOSPHATE-SUGAR EPIMERASE"/>
    <property type="match status" value="1"/>
</dbReference>
<dbReference type="Proteomes" id="UP000004474">
    <property type="component" value="Unassembled WGS sequence"/>
</dbReference>
<comment type="caution">
    <text evidence="5">The sequence shown here is derived from an EMBL/GenBank/DDBJ whole genome shotgun (WGS) entry which is preliminary data.</text>
</comment>
<reference evidence="6" key="3">
    <citation type="submission" date="2017-11" db="EMBL/GenBank/DDBJ databases">
        <authorList>
            <person name="Seuylemezian A."/>
            <person name="Cooper K."/>
            <person name="Vaishampayan P."/>
        </authorList>
    </citation>
    <scope>NUCLEOTIDE SEQUENCE</scope>
    <source>
        <strain evidence="6">PVAS-1</strain>
    </source>
</reference>
<protein>
    <submittedName>
        <fullName evidence="5">NAD dependent epimerase/dehydratase family protein</fullName>
    </submittedName>
    <submittedName>
        <fullName evidence="6">NAD(P)-dependent oxidoreductase</fullName>
    </submittedName>
</protein>
<feature type="domain" description="NAD-dependent epimerase/dehydratase" evidence="4">
    <location>
        <begin position="6"/>
        <end position="169"/>
    </location>
</feature>
<gene>
    <name evidence="5" type="ORF">B277_13839</name>
    <name evidence="6" type="ORF">CWN80_08895</name>
</gene>
<dbReference type="Gene3D" id="3.40.50.720">
    <property type="entry name" value="NAD(P)-binding Rossmann-like Domain"/>
    <property type="match status" value="1"/>
</dbReference>
<dbReference type="Proteomes" id="UP000288711">
    <property type="component" value="Unassembled WGS sequence"/>
</dbReference>
<sequence>MTKRRVLITGSTGGVGTILTQRLHDDYDLVGHAREPDPGADPVVRGADLVDYDAVLAAMDGIDTVVHLAGAASPEASWGQVLDANIVGTRNVLEAARAAGVARVVFASSNHAMGMYDRLEQWPVYPGTLPRADSLYGVSKVFGETLGRYYFDEHGLSFIALRIGWVCGDPTLVDTDLLHAMWLSEDDAAQVVRCAIEADIDFGIYYAVSDNLNRRWSMTNTMLELGYRPRDSWSHEAPTDEPVVEGGRAVDDSWPKGS</sequence>
<reference evidence="6 8" key="1">
    <citation type="journal article" date="2009" name="Int. J. Syst. Evol. Microbiol.">
        <title>Janibacter hoylei sp. nov., Bacillus isronensis sp. nov. and Bacillus aryabhattai sp. nov., isolated from cryotubes used for collecting air from the upper atmosphere.</title>
        <authorList>
            <person name="Shivaji S."/>
            <person name="Chaturvedi P."/>
            <person name="Begum Z."/>
            <person name="Pindi P.K."/>
            <person name="Manorama R."/>
            <person name="Padmanaban D.A."/>
            <person name="Shouche Y.S."/>
            <person name="Pawar S."/>
            <person name="Vaishampayan P."/>
            <person name="Dutt C.B."/>
            <person name="Datta G.N."/>
            <person name="Manchanda R.K."/>
            <person name="Rao U.R."/>
            <person name="Bhargava P.M."/>
            <person name="Narlikar J.V."/>
        </authorList>
    </citation>
    <scope>NUCLEOTIDE SEQUENCE [LARGE SCALE GENOMIC DNA]</scope>
    <source>
        <strain evidence="6 8">PVAS-1</strain>
    </source>
</reference>
<proteinExistence type="predicted"/>
<keyword evidence="8" id="KW-1185">Reference proteome</keyword>
<evidence type="ECO:0000313" key="6">
    <source>
        <dbReference type="EMBL" id="RWU83830.1"/>
    </source>
</evidence>
<feature type="compositionally biased region" description="Basic and acidic residues" evidence="3">
    <location>
        <begin position="248"/>
        <end position="258"/>
    </location>
</feature>
<dbReference type="AlphaFoldDB" id="K1DUW4"/>
<evidence type="ECO:0000256" key="2">
    <source>
        <dbReference type="ARBA" id="ARBA00023277"/>
    </source>
</evidence>
<dbReference type="STRING" id="1210046.B277_13839"/>
<dbReference type="PANTHER" id="PTHR43103:SF3">
    <property type="entry name" value="ADP-L-GLYCERO-D-MANNO-HEPTOSE-6-EPIMERASE"/>
    <property type="match status" value="1"/>
</dbReference>
<evidence type="ECO:0000313" key="8">
    <source>
        <dbReference type="Proteomes" id="UP000288711"/>
    </source>
</evidence>
<dbReference type="RefSeq" id="WP_007929063.1">
    <property type="nucleotide sequence ID" value="NZ_ALWX01000068.1"/>
</dbReference>
<dbReference type="EMBL" id="ALWX01000068">
    <property type="protein sequence ID" value="EKA60245.1"/>
    <property type="molecule type" value="Genomic_DNA"/>
</dbReference>
<keyword evidence="2" id="KW-0119">Carbohydrate metabolism</keyword>
<evidence type="ECO:0000256" key="1">
    <source>
        <dbReference type="ARBA" id="ARBA00022857"/>
    </source>
</evidence>
<organism evidence="5 7">
    <name type="scientific">Janibacter hoylei PVAS-1</name>
    <dbReference type="NCBI Taxonomy" id="1210046"/>
    <lineage>
        <taxon>Bacteria</taxon>
        <taxon>Bacillati</taxon>
        <taxon>Actinomycetota</taxon>
        <taxon>Actinomycetes</taxon>
        <taxon>Micrococcales</taxon>
        <taxon>Intrasporangiaceae</taxon>
        <taxon>Janibacter</taxon>
    </lineage>
</organism>
<evidence type="ECO:0000313" key="7">
    <source>
        <dbReference type="Proteomes" id="UP000004474"/>
    </source>
</evidence>
<evidence type="ECO:0000256" key="3">
    <source>
        <dbReference type="SAM" id="MobiDB-lite"/>
    </source>
</evidence>
<reference evidence="5 7" key="2">
    <citation type="journal article" date="2012" name="J. Bacteriol.">
        <title>Genome Sequence of Janibacter hoylei MTCC8307, Isolated from the Stratospheric Air.</title>
        <authorList>
            <person name="Pawar S.P."/>
            <person name="Dhotre D.P."/>
            <person name="Shetty S.A."/>
            <person name="Chowdhury S.P."/>
            <person name="Chaudhari B.L."/>
            <person name="Shouche Y.S."/>
        </authorList>
    </citation>
    <scope>NUCLEOTIDE SEQUENCE [LARGE SCALE GENOMIC DNA]</scope>
    <source>
        <strain evidence="5 7">PVAS-1</strain>
    </source>
</reference>
<keyword evidence="1" id="KW-0521">NADP</keyword>
<dbReference type="Pfam" id="PF01370">
    <property type="entry name" value="Epimerase"/>
    <property type="match status" value="1"/>
</dbReference>
<evidence type="ECO:0000259" key="4">
    <source>
        <dbReference type="Pfam" id="PF01370"/>
    </source>
</evidence>